<evidence type="ECO:0000256" key="14">
    <source>
        <dbReference type="SAM" id="MobiDB-lite"/>
    </source>
</evidence>
<feature type="region of interest" description="Disordered" evidence="14">
    <location>
        <begin position="476"/>
        <end position="496"/>
    </location>
</feature>
<feature type="compositionally biased region" description="Basic residues" evidence="14">
    <location>
        <begin position="476"/>
        <end position="488"/>
    </location>
</feature>
<dbReference type="GO" id="GO:0006004">
    <property type="term" value="P:fucose metabolic process"/>
    <property type="evidence" value="ECO:0007669"/>
    <property type="project" value="UniProtKB-KW"/>
</dbReference>
<keyword evidence="11" id="KW-0294">Fucose metabolism</keyword>
<evidence type="ECO:0000313" key="17">
    <source>
        <dbReference type="RefSeq" id="XP_039133457.1"/>
    </source>
</evidence>
<protein>
    <recommendedName>
        <fullName evidence="13">O-fucosyltransferase family protein</fullName>
    </recommendedName>
</protein>
<evidence type="ECO:0000256" key="12">
    <source>
        <dbReference type="ARBA" id="ARBA00023277"/>
    </source>
</evidence>
<dbReference type="PIRSF" id="PIRSF009360">
    <property type="entry name" value="UCP009360"/>
    <property type="match status" value="1"/>
</dbReference>
<keyword evidence="5" id="KW-0808">Transferase</keyword>
<evidence type="ECO:0000256" key="10">
    <source>
        <dbReference type="ARBA" id="ARBA00023180"/>
    </source>
</evidence>
<keyword evidence="7" id="KW-0735">Signal-anchor</keyword>
<dbReference type="Proteomes" id="UP001515500">
    <property type="component" value="Chromosome 10"/>
</dbReference>
<evidence type="ECO:0000256" key="9">
    <source>
        <dbReference type="ARBA" id="ARBA00023136"/>
    </source>
</evidence>
<evidence type="ECO:0000313" key="16">
    <source>
        <dbReference type="Proteomes" id="UP001515500"/>
    </source>
</evidence>
<reference evidence="17" key="1">
    <citation type="submission" date="2025-08" db="UniProtKB">
        <authorList>
            <consortium name="RefSeq"/>
        </authorList>
    </citation>
    <scope>IDENTIFICATION</scope>
</reference>
<evidence type="ECO:0000256" key="2">
    <source>
        <dbReference type="ARBA" id="ARBA00004881"/>
    </source>
</evidence>
<evidence type="ECO:0000256" key="3">
    <source>
        <dbReference type="ARBA" id="ARBA00007737"/>
    </source>
</evidence>
<evidence type="ECO:0000256" key="7">
    <source>
        <dbReference type="ARBA" id="ARBA00022968"/>
    </source>
</evidence>
<keyword evidence="6 15" id="KW-0812">Transmembrane</keyword>
<sequence length="518" mass="58998">MANTRASSSSLDPLCSRFLSPSPISVYVLLLLLFSTVVVFFSHRQIAQVSHQPFVSELPPVLEDKHLWDSSHGYGYKQCIKPTHRYKPPQDVNRYLTVRNNGGLNQMRTGICDMVAVARIMNATLVIPELDKRSFWQDSSTFSDIFDENHFINALQGDIHIVRELPKELASLPRARKHFTSWASVSYYEEVSHLFKDYKVIHVPKSDSRLANNDLPIDIQRLRCRALYHALQFSAPIQDLGKKLVERLKSHGRYIALHLRYEKDMLSFTGCTYGLNDSEAEMLTALRENTKHWKLKKINSTEQRIGGFCPLTPKEVGIFLQALGYPPATYIYIAAGEMFGGDTYLSDLRSRFPNLVFKVLPSCAKLCLVQTMLPILPPIITLNFLQETLATAEELKKIVSHASQAAAIDYIISVESDVFVPSYTGNMARAVEGHRRYLDHRKTINPDRKGLVELFDKMENGELKESSTLSPLVTRMHKSRQGSPRKRYGSLPGMKGRNRLRTEESFYENPLPECICRN</sequence>
<comment type="pathway">
    <text evidence="2">Glycan metabolism.</text>
</comment>
<dbReference type="GO" id="GO:0016020">
    <property type="term" value="C:membrane"/>
    <property type="evidence" value="ECO:0007669"/>
    <property type="project" value="UniProtKB-SubCell"/>
</dbReference>
<accession>A0AB40C1D7</accession>
<dbReference type="GO" id="GO:0005737">
    <property type="term" value="C:cytoplasm"/>
    <property type="evidence" value="ECO:0007669"/>
    <property type="project" value="TreeGrafter"/>
</dbReference>
<evidence type="ECO:0000256" key="13">
    <source>
        <dbReference type="ARBA" id="ARBA00030350"/>
    </source>
</evidence>
<dbReference type="FunFam" id="3.40.50.11350:FF:000011">
    <property type="entry name" value="O-fucosyltransferase 28"/>
    <property type="match status" value="1"/>
</dbReference>
<dbReference type="Pfam" id="PF10250">
    <property type="entry name" value="O-FucT"/>
    <property type="match status" value="2"/>
</dbReference>
<proteinExistence type="inferred from homology"/>
<evidence type="ECO:0000256" key="1">
    <source>
        <dbReference type="ARBA" id="ARBA00004606"/>
    </source>
</evidence>
<keyword evidence="12" id="KW-0119">Carbohydrate metabolism</keyword>
<dbReference type="CDD" id="cd11299">
    <property type="entry name" value="O-FucT_plant"/>
    <property type="match status" value="1"/>
</dbReference>
<dbReference type="RefSeq" id="XP_039133457.1">
    <property type="nucleotide sequence ID" value="XM_039277523.1"/>
</dbReference>
<evidence type="ECO:0000256" key="6">
    <source>
        <dbReference type="ARBA" id="ARBA00022692"/>
    </source>
</evidence>
<dbReference type="AlphaFoldDB" id="A0AB40C1D7"/>
<gene>
    <name evidence="17" type="primary">LOC120270491</name>
</gene>
<dbReference type="InterPro" id="IPR019378">
    <property type="entry name" value="GDP-Fuc_O-FucTrfase"/>
</dbReference>
<keyword evidence="4" id="KW-0328">Glycosyltransferase</keyword>
<comment type="subcellular location">
    <subcellularLocation>
        <location evidence="1">Membrane</location>
        <topology evidence="1">Single-pass type II membrane protein</topology>
    </subcellularLocation>
</comment>
<dbReference type="GeneID" id="120270491"/>
<name>A0AB40C1D7_DIOCR</name>
<feature type="transmembrane region" description="Helical" evidence="15">
    <location>
        <begin position="24"/>
        <end position="42"/>
    </location>
</feature>
<evidence type="ECO:0000256" key="5">
    <source>
        <dbReference type="ARBA" id="ARBA00022679"/>
    </source>
</evidence>
<dbReference type="InterPro" id="IPR024709">
    <property type="entry name" value="FucosylTrfase_pln"/>
</dbReference>
<keyword evidence="16" id="KW-1185">Reference proteome</keyword>
<dbReference type="PANTHER" id="PTHR31741">
    <property type="entry name" value="OS02G0726500 PROTEIN-RELATED"/>
    <property type="match status" value="1"/>
</dbReference>
<evidence type="ECO:0000256" key="4">
    <source>
        <dbReference type="ARBA" id="ARBA00022676"/>
    </source>
</evidence>
<evidence type="ECO:0000256" key="11">
    <source>
        <dbReference type="ARBA" id="ARBA00023253"/>
    </source>
</evidence>
<keyword evidence="8 15" id="KW-1133">Transmembrane helix</keyword>
<evidence type="ECO:0000256" key="15">
    <source>
        <dbReference type="SAM" id="Phobius"/>
    </source>
</evidence>
<dbReference type="GO" id="GO:0005634">
    <property type="term" value="C:nucleus"/>
    <property type="evidence" value="ECO:0007669"/>
    <property type="project" value="TreeGrafter"/>
</dbReference>
<evidence type="ECO:0000256" key="8">
    <source>
        <dbReference type="ARBA" id="ARBA00022989"/>
    </source>
</evidence>
<comment type="similarity">
    <text evidence="3">Belongs to the glycosyltransferase GT106 family.</text>
</comment>
<dbReference type="PANTHER" id="PTHR31741:SF15">
    <property type="entry name" value="O-FUCOSYLTRANSFERASE 38"/>
    <property type="match status" value="1"/>
</dbReference>
<dbReference type="GO" id="GO:0016757">
    <property type="term" value="F:glycosyltransferase activity"/>
    <property type="evidence" value="ECO:0007669"/>
    <property type="project" value="UniProtKB-KW"/>
</dbReference>
<keyword evidence="9 15" id="KW-0472">Membrane</keyword>
<organism evidence="16 17">
    <name type="scientific">Dioscorea cayennensis subsp. rotundata</name>
    <name type="common">White Guinea yam</name>
    <name type="synonym">Dioscorea rotundata</name>
    <dbReference type="NCBI Taxonomy" id="55577"/>
    <lineage>
        <taxon>Eukaryota</taxon>
        <taxon>Viridiplantae</taxon>
        <taxon>Streptophyta</taxon>
        <taxon>Embryophyta</taxon>
        <taxon>Tracheophyta</taxon>
        <taxon>Spermatophyta</taxon>
        <taxon>Magnoliopsida</taxon>
        <taxon>Liliopsida</taxon>
        <taxon>Dioscoreales</taxon>
        <taxon>Dioscoreaceae</taxon>
        <taxon>Dioscorea</taxon>
    </lineage>
</organism>
<keyword evidence="10" id="KW-0325">Glycoprotein</keyword>